<evidence type="ECO:0000313" key="1">
    <source>
        <dbReference type="EMBL" id="KZN94953.1"/>
    </source>
</evidence>
<keyword evidence="2" id="KW-1185">Reference proteome</keyword>
<reference evidence="1 2" key="1">
    <citation type="submission" date="2016-04" db="EMBL/GenBank/DDBJ databases">
        <title>Draft genome sequence of Aeribacillus pallidus 8m3 from petroleum reservoir.</title>
        <authorList>
            <person name="Poltaraus A.B."/>
            <person name="Nazina T.N."/>
            <person name="Tourova T.P."/>
            <person name="Malakho S.M."/>
            <person name="Korshunova A.V."/>
            <person name="Sokolova D.S."/>
        </authorList>
    </citation>
    <scope>NUCLEOTIDE SEQUENCE [LARGE SCALE GENOMIC DNA]</scope>
    <source>
        <strain evidence="1 2">8m3</strain>
    </source>
</reference>
<dbReference type="Proteomes" id="UP000076476">
    <property type="component" value="Unassembled WGS sequence"/>
</dbReference>
<accession>A0A165WGH5</accession>
<comment type="caution">
    <text evidence="1">The sequence shown here is derived from an EMBL/GenBank/DDBJ whole genome shotgun (WGS) entry which is preliminary data.</text>
</comment>
<protein>
    <submittedName>
        <fullName evidence="1">Uncharacterized protein</fullName>
    </submittedName>
</protein>
<proteinExistence type="predicted"/>
<name>A0A165WGH5_9BACI</name>
<organism evidence="1 2">
    <name type="scientific">Aeribacillus pallidus</name>
    <dbReference type="NCBI Taxonomy" id="33936"/>
    <lineage>
        <taxon>Bacteria</taxon>
        <taxon>Bacillati</taxon>
        <taxon>Bacillota</taxon>
        <taxon>Bacilli</taxon>
        <taxon>Bacillales</taxon>
        <taxon>Bacillaceae</taxon>
        <taxon>Aeribacillus</taxon>
    </lineage>
</organism>
<sequence length="66" mass="7813">MFFFLRRTYVAVLWNIAHWGVGSRIANFNSVFYCILKIDQLGISGFYFGTPAYKRFYVQLEKGDYI</sequence>
<gene>
    <name evidence="1" type="ORF">AZI98_16860</name>
</gene>
<dbReference type="EMBL" id="LWBR01000072">
    <property type="protein sequence ID" value="KZN94953.1"/>
    <property type="molecule type" value="Genomic_DNA"/>
</dbReference>
<evidence type="ECO:0000313" key="2">
    <source>
        <dbReference type="Proteomes" id="UP000076476"/>
    </source>
</evidence>
<dbReference type="AlphaFoldDB" id="A0A165WGH5"/>